<dbReference type="HAMAP" id="MF_02225">
    <property type="entry name" value="CoaBC"/>
    <property type="match status" value="1"/>
</dbReference>
<dbReference type="SUPFAM" id="SSF102645">
    <property type="entry name" value="CoaB-like"/>
    <property type="match status" value="1"/>
</dbReference>
<feature type="domain" description="DNA/pantothenate metabolism flavoprotein C-terminal" evidence="6">
    <location>
        <begin position="203"/>
        <end position="415"/>
    </location>
</feature>
<keyword evidence="3 4" id="KW-0285">Flavoprotein</keyword>
<proteinExistence type="inferred from homology"/>
<name>A0A0R1LLG7_9LACO</name>
<dbReference type="PATRIC" id="fig|1423715.3.peg.329"/>
<evidence type="ECO:0000313" key="7">
    <source>
        <dbReference type="EMBL" id="KRK94355.1"/>
    </source>
</evidence>
<keyword evidence="3" id="KW-0511">Multifunctional enzyme</keyword>
<comment type="similarity">
    <text evidence="3 4">In the C-terminal section; belongs to the PPC synthetase family.</text>
</comment>
<dbReference type="Proteomes" id="UP000051955">
    <property type="component" value="Unassembled WGS sequence"/>
</dbReference>
<feature type="domain" description="Flavoprotein" evidence="5">
    <location>
        <begin position="21"/>
        <end position="191"/>
    </location>
</feature>
<keyword evidence="3" id="KW-0460">Magnesium</keyword>
<dbReference type="EC" id="6.3.2.5" evidence="3"/>
<accession>A0A0R1LLG7</accession>
<comment type="pathway">
    <text evidence="3 4">Cofactor biosynthesis; coenzyme A biosynthesis; CoA from (R)-pantothenate: step 3/5.</text>
</comment>
<dbReference type="AlphaFoldDB" id="A0A0R1LLG7"/>
<dbReference type="EC" id="4.1.1.36" evidence="3"/>
<dbReference type="PANTHER" id="PTHR14359:SF6">
    <property type="entry name" value="PHOSPHOPANTOTHENOYLCYSTEINE DECARBOXYLASE"/>
    <property type="match status" value="1"/>
</dbReference>
<dbReference type="NCBIfam" id="TIGR00521">
    <property type="entry name" value="coaBC_dfp"/>
    <property type="match status" value="1"/>
</dbReference>
<dbReference type="PANTHER" id="PTHR14359">
    <property type="entry name" value="HOMO-OLIGOMERIC FLAVIN CONTAINING CYS DECARBOXYLASE FAMILY"/>
    <property type="match status" value="1"/>
</dbReference>
<keyword evidence="1 3" id="KW-0210">Decarboxylase</keyword>
<dbReference type="GO" id="GO:0015937">
    <property type="term" value="P:coenzyme A biosynthetic process"/>
    <property type="evidence" value="ECO:0007669"/>
    <property type="project" value="UniProtKB-UniRule"/>
</dbReference>
<dbReference type="GO" id="GO:0004633">
    <property type="term" value="F:phosphopantothenoylcysteine decarboxylase activity"/>
    <property type="evidence" value="ECO:0007669"/>
    <property type="project" value="UniProtKB-UniRule"/>
</dbReference>
<dbReference type="GO" id="GO:0004632">
    <property type="term" value="F:phosphopantothenate--cysteine ligase activity"/>
    <property type="evidence" value="ECO:0007669"/>
    <property type="project" value="UniProtKB-UniRule"/>
</dbReference>
<evidence type="ECO:0000313" key="8">
    <source>
        <dbReference type="Proteomes" id="UP000051955"/>
    </source>
</evidence>
<feature type="binding site" evidence="3">
    <location>
        <position position="306"/>
    </location>
    <ligand>
        <name>CTP</name>
        <dbReference type="ChEBI" id="CHEBI:37563"/>
    </ligand>
</feature>
<dbReference type="STRING" id="1423715.FD25_GL000314"/>
<dbReference type="GO" id="GO:0015941">
    <property type="term" value="P:pantothenate catabolic process"/>
    <property type="evidence" value="ECO:0007669"/>
    <property type="project" value="InterPro"/>
</dbReference>
<dbReference type="InterPro" id="IPR005252">
    <property type="entry name" value="CoaBC"/>
</dbReference>
<dbReference type="GO" id="GO:0046872">
    <property type="term" value="F:metal ion binding"/>
    <property type="evidence" value="ECO:0007669"/>
    <property type="project" value="UniProtKB-KW"/>
</dbReference>
<dbReference type="Gene3D" id="3.40.50.1950">
    <property type="entry name" value="Flavin prenyltransferase-like"/>
    <property type="match status" value="1"/>
</dbReference>
<feature type="binding site" evidence="3">
    <location>
        <position position="357"/>
    </location>
    <ligand>
        <name>CTP</name>
        <dbReference type="ChEBI" id="CHEBI:37563"/>
    </ligand>
</feature>
<comment type="cofactor">
    <cofactor evidence="3">
        <name>FMN</name>
        <dbReference type="ChEBI" id="CHEBI:58210"/>
    </cofactor>
    <text evidence="3">Binds 1 FMN per subunit.</text>
</comment>
<dbReference type="Gene3D" id="3.40.50.10300">
    <property type="entry name" value="CoaB-like"/>
    <property type="match status" value="1"/>
</dbReference>
<comment type="pathway">
    <text evidence="3 4">Cofactor biosynthesis; coenzyme A biosynthesis; CoA from (R)-pantothenate: step 2/5.</text>
</comment>
<evidence type="ECO:0000259" key="5">
    <source>
        <dbReference type="Pfam" id="PF02441"/>
    </source>
</evidence>
<feature type="binding site" evidence="3">
    <location>
        <position position="343"/>
    </location>
    <ligand>
        <name>CTP</name>
        <dbReference type="ChEBI" id="CHEBI:37563"/>
    </ligand>
</feature>
<feature type="region of interest" description="Phosphopantothenate--cysteine ligase" evidence="3">
    <location>
        <begin position="208"/>
        <end position="420"/>
    </location>
</feature>
<evidence type="ECO:0000256" key="3">
    <source>
        <dbReference type="HAMAP-Rule" id="MF_02225"/>
    </source>
</evidence>
<dbReference type="SUPFAM" id="SSF52507">
    <property type="entry name" value="Homo-oligomeric flavin-containing Cys decarboxylases, HFCD"/>
    <property type="match status" value="1"/>
</dbReference>
<dbReference type="Pfam" id="PF02441">
    <property type="entry name" value="Flavoprotein"/>
    <property type="match status" value="1"/>
</dbReference>
<organism evidence="7 8">
    <name type="scientific">Levilactobacillus acidifarinae DSM 19394 = JCM 15949</name>
    <dbReference type="NCBI Taxonomy" id="1423715"/>
    <lineage>
        <taxon>Bacteria</taxon>
        <taxon>Bacillati</taxon>
        <taxon>Bacillota</taxon>
        <taxon>Bacilli</taxon>
        <taxon>Lactobacillales</taxon>
        <taxon>Lactobacillaceae</taxon>
        <taxon>Levilactobacillus</taxon>
    </lineage>
</organism>
<keyword evidence="8" id="KW-1185">Reference proteome</keyword>
<comment type="function">
    <text evidence="4">Catalyzes two steps in the biosynthesis of coenzyme A. In the first step cysteine is conjugated to 4'-phosphopantothenate to form 4-phosphopantothenoylcysteine, in the latter compound is decarboxylated to form 4'-phosphopantotheine.</text>
</comment>
<keyword evidence="2 3" id="KW-0456">Lyase</keyword>
<dbReference type="InterPro" id="IPR003382">
    <property type="entry name" value="Flavoprotein"/>
</dbReference>
<comment type="caution">
    <text evidence="3">Lacks conserved residue(s) required for the propagation of feature annotation.</text>
</comment>
<dbReference type="EMBL" id="AZDV01000026">
    <property type="protein sequence ID" value="KRK94355.1"/>
    <property type="molecule type" value="Genomic_DNA"/>
</dbReference>
<comment type="cofactor">
    <cofactor evidence="3">
        <name>Mg(2+)</name>
        <dbReference type="ChEBI" id="CHEBI:18420"/>
    </cofactor>
</comment>
<keyword evidence="3 4" id="KW-0288">FMN</keyword>
<feature type="binding site" evidence="3">
    <location>
        <position position="361"/>
    </location>
    <ligand>
        <name>CTP</name>
        <dbReference type="ChEBI" id="CHEBI:37563"/>
    </ligand>
</feature>
<comment type="function">
    <text evidence="3">Catalyzes two sequential steps in the biosynthesis of coenzyme A. In the first step cysteine is conjugated to 4'-phosphopantothenate to form 4-phosphopantothenoylcysteine. In the second step the latter compound is decarboxylated to form 4'-phosphopantotheine.</text>
</comment>
<dbReference type="InterPro" id="IPR035929">
    <property type="entry name" value="CoaB-like_sf"/>
</dbReference>
<evidence type="ECO:0000259" key="6">
    <source>
        <dbReference type="Pfam" id="PF04127"/>
    </source>
</evidence>
<comment type="caution">
    <text evidence="7">The sequence shown here is derived from an EMBL/GenBank/DDBJ whole genome shotgun (WGS) entry which is preliminary data.</text>
</comment>
<dbReference type="Pfam" id="PF04127">
    <property type="entry name" value="DFP"/>
    <property type="match status" value="1"/>
</dbReference>
<keyword evidence="3" id="KW-0479">Metal-binding</keyword>
<feature type="region of interest" description="Phosphopantothenoylcysteine decarboxylase" evidence="3">
    <location>
        <begin position="1"/>
        <end position="207"/>
    </location>
</feature>
<comment type="similarity">
    <text evidence="3 4">In the N-terminal section; belongs to the HFCD (homo-oligomeric flavin containing Cys decarboxylase) superfamily.</text>
</comment>
<protein>
    <recommendedName>
        <fullName evidence="3">Coenzyme A biosynthesis bifunctional protein CoaBC</fullName>
    </recommendedName>
    <alternativeName>
        <fullName evidence="3">DNA/pantothenate metabolism flavoprotein</fullName>
    </alternativeName>
    <alternativeName>
        <fullName evidence="3">Phosphopantothenoylcysteine synthetase/decarboxylase</fullName>
        <shortName evidence="3">PPCS-PPCDC</shortName>
    </alternativeName>
    <domain>
        <recommendedName>
            <fullName evidence="3">Phosphopantothenoylcysteine decarboxylase</fullName>
            <shortName evidence="3">PPC decarboxylase</shortName>
            <shortName evidence="3">PPC-DC</shortName>
            <ecNumber evidence="3">4.1.1.36</ecNumber>
        </recommendedName>
        <alternativeName>
            <fullName evidence="3">CoaC</fullName>
        </alternativeName>
    </domain>
    <domain>
        <recommendedName>
            <fullName evidence="3">Phosphopantothenate--cysteine ligase</fullName>
            <ecNumber evidence="3">6.3.2.5</ecNumber>
        </recommendedName>
        <alternativeName>
            <fullName evidence="3">CoaB</fullName>
        </alternativeName>
        <alternativeName>
            <fullName evidence="3">Phosphopantothenoylcysteine synthetase</fullName>
            <shortName evidence="3">PPC synthetase</shortName>
            <shortName evidence="3">PPC-S</shortName>
        </alternativeName>
    </domain>
</protein>
<comment type="catalytic activity">
    <reaction evidence="3 4">
        <text>(R)-4'-phosphopantothenate + L-cysteine + CTP = N-[(R)-4-phosphopantothenoyl]-L-cysteine + CMP + diphosphate + H(+)</text>
        <dbReference type="Rhea" id="RHEA:19397"/>
        <dbReference type="ChEBI" id="CHEBI:10986"/>
        <dbReference type="ChEBI" id="CHEBI:15378"/>
        <dbReference type="ChEBI" id="CHEBI:33019"/>
        <dbReference type="ChEBI" id="CHEBI:35235"/>
        <dbReference type="ChEBI" id="CHEBI:37563"/>
        <dbReference type="ChEBI" id="CHEBI:59458"/>
        <dbReference type="ChEBI" id="CHEBI:60377"/>
        <dbReference type="EC" id="6.3.2.5"/>
    </reaction>
</comment>
<reference evidence="7 8" key="1">
    <citation type="journal article" date="2015" name="Genome Announc.">
        <title>Expanding the biotechnology potential of lactobacilli through comparative genomics of 213 strains and associated genera.</title>
        <authorList>
            <person name="Sun Z."/>
            <person name="Harris H.M."/>
            <person name="McCann A."/>
            <person name="Guo C."/>
            <person name="Argimon S."/>
            <person name="Zhang W."/>
            <person name="Yang X."/>
            <person name="Jeffery I.B."/>
            <person name="Cooney J.C."/>
            <person name="Kagawa T.F."/>
            <person name="Liu W."/>
            <person name="Song Y."/>
            <person name="Salvetti E."/>
            <person name="Wrobel A."/>
            <person name="Rasinkangas P."/>
            <person name="Parkhill J."/>
            <person name="Rea M.C."/>
            <person name="O'Sullivan O."/>
            <person name="Ritari J."/>
            <person name="Douillard F.P."/>
            <person name="Paul Ross R."/>
            <person name="Yang R."/>
            <person name="Briner A.E."/>
            <person name="Felis G.E."/>
            <person name="de Vos W.M."/>
            <person name="Barrangou R."/>
            <person name="Klaenhammer T.R."/>
            <person name="Caufield P.W."/>
            <person name="Cui Y."/>
            <person name="Zhang H."/>
            <person name="O'Toole P.W."/>
        </authorList>
    </citation>
    <scope>NUCLEOTIDE SEQUENCE [LARGE SCALE GENOMIC DNA]</scope>
    <source>
        <strain evidence="7 8">DSM 19394</strain>
    </source>
</reference>
<dbReference type="UniPathway" id="UPA00241">
    <property type="reaction ID" value="UER00353"/>
</dbReference>
<evidence type="ECO:0000256" key="4">
    <source>
        <dbReference type="RuleBase" id="RU364078"/>
    </source>
</evidence>
<dbReference type="GO" id="GO:0010181">
    <property type="term" value="F:FMN binding"/>
    <property type="evidence" value="ECO:0007669"/>
    <property type="project" value="UniProtKB-UniRule"/>
</dbReference>
<feature type="binding site" evidence="3">
    <location>
        <position position="296"/>
    </location>
    <ligand>
        <name>CTP</name>
        <dbReference type="ChEBI" id="CHEBI:37563"/>
    </ligand>
</feature>
<sequence>MPLGDLAFLFRMGGLAMLQDKHVTLTVSGSVASYKGAVLARELQRAGAQVRVVLTAAASRFVTAETFAALTKAPVLTDTGWWHADGKIDHIELADWTDLALAAPASANLMAQFANGLANDAASATWLATAAPKVVVPAMNTHMWQAAATQRNYRQLLADGVQVLTPATGLLAEGYAGQGRFLEPTDIVAQLATLPLAAGTADLTGKRLLVTAGGTRERLDPVRFLTNDSSGKMGYAIAAAAQRAGADVTLITAPTKLPVPSGVTVVPIESTQDLADAVLTRLPAADGLVMAAAVADFQPIESADQKIKKTNANDELVLRLKKTPDILQAVAAQKRPDQVVVGFAAETQHLLENGRQKLTKKHLDLLAANDVSRADIGFNGDNNQVTFLFADGHNEQTPVTSKRAIATTLITHVAEIFNQK</sequence>
<feature type="binding site" evidence="3">
    <location>
        <begin position="324"/>
        <end position="327"/>
    </location>
    <ligand>
        <name>CTP</name>
        <dbReference type="ChEBI" id="CHEBI:37563"/>
    </ligand>
</feature>
<evidence type="ECO:0000256" key="2">
    <source>
        <dbReference type="ARBA" id="ARBA00023239"/>
    </source>
</evidence>
<evidence type="ECO:0000256" key="1">
    <source>
        <dbReference type="ARBA" id="ARBA00022793"/>
    </source>
</evidence>
<gene>
    <name evidence="3" type="primary">coaBC</name>
    <name evidence="7" type="ORF">FD25_GL000314</name>
</gene>
<dbReference type="InterPro" id="IPR036551">
    <property type="entry name" value="Flavin_trans-like"/>
</dbReference>
<dbReference type="GO" id="GO:0071513">
    <property type="term" value="C:phosphopantothenoylcysteine decarboxylase complex"/>
    <property type="evidence" value="ECO:0007669"/>
    <property type="project" value="TreeGrafter"/>
</dbReference>
<keyword evidence="3 4" id="KW-0436">Ligase</keyword>
<dbReference type="InterPro" id="IPR007085">
    <property type="entry name" value="DNA/pantothenate-metab_flavo_C"/>
</dbReference>
<comment type="catalytic activity">
    <reaction evidence="3 4">
        <text>N-[(R)-4-phosphopantothenoyl]-L-cysteine + H(+) = (R)-4'-phosphopantetheine + CO2</text>
        <dbReference type="Rhea" id="RHEA:16793"/>
        <dbReference type="ChEBI" id="CHEBI:15378"/>
        <dbReference type="ChEBI" id="CHEBI:16526"/>
        <dbReference type="ChEBI" id="CHEBI:59458"/>
        <dbReference type="ChEBI" id="CHEBI:61723"/>
        <dbReference type="EC" id="4.1.1.36"/>
    </reaction>
</comment>